<gene>
    <name evidence="2" type="ORF">ACFQ2N_10875</name>
</gene>
<evidence type="ECO:0000313" key="3">
    <source>
        <dbReference type="Proteomes" id="UP001597033"/>
    </source>
</evidence>
<feature type="region of interest" description="Disordered" evidence="1">
    <location>
        <begin position="38"/>
        <end position="65"/>
    </location>
</feature>
<name>A0ABW3LXA1_9GAMM</name>
<reference evidence="3" key="1">
    <citation type="journal article" date="2019" name="Int. J. Syst. Evol. Microbiol.">
        <title>The Global Catalogue of Microorganisms (GCM) 10K type strain sequencing project: providing services to taxonomists for standard genome sequencing and annotation.</title>
        <authorList>
            <consortium name="The Broad Institute Genomics Platform"/>
            <consortium name="The Broad Institute Genome Sequencing Center for Infectious Disease"/>
            <person name="Wu L."/>
            <person name="Ma J."/>
        </authorList>
    </citation>
    <scope>NUCLEOTIDE SEQUENCE [LARGE SCALE GENOMIC DNA]</scope>
    <source>
        <strain evidence="3">CCUG 55854</strain>
    </source>
</reference>
<proteinExistence type="predicted"/>
<protein>
    <submittedName>
        <fullName evidence="2">Uncharacterized protein</fullName>
    </submittedName>
</protein>
<organism evidence="2 3">
    <name type="scientific">Pseudoxanthomonas kaohsiungensis</name>
    <dbReference type="NCBI Taxonomy" id="283923"/>
    <lineage>
        <taxon>Bacteria</taxon>
        <taxon>Pseudomonadati</taxon>
        <taxon>Pseudomonadota</taxon>
        <taxon>Gammaproteobacteria</taxon>
        <taxon>Lysobacterales</taxon>
        <taxon>Lysobacteraceae</taxon>
        <taxon>Pseudoxanthomonas</taxon>
    </lineage>
</organism>
<dbReference type="RefSeq" id="WP_162378513.1">
    <property type="nucleotide sequence ID" value="NZ_JBHTKN010000006.1"/>
</dbReference>
<dbReference type="EMBL" id="JBHTKN010000006">
    <property type="protein sequence ID" value="MFD1042843.1"/>
    <property type="molecule type" value="Genomic_DNA"/>
</dbReference>
<sequence>MPDLLGDGRDRSRPCASRIATIAQASLERGSCREVARSSQAASRKSAFEDDLDAEPGAAASTGAKQACAGAEVGARIAIGVEAPMNGSVEWPEAISS</sequence>
<keyword evidence="3" id="KW-1185">Reference proteome</keyword>
<dbReference type="Proteomes" id="UP001597033">
    <property type="component" value="Unassembled WGS sequence"/>
</dbReference>
<accession>A0ABW3LXA1</accession>
<evidence type="ECO:0000256" key="1">
    <source>
        <dbReference type="SAM" id="MobiDB-lite"/>
    </source>
</evidence>
<evidence type="ECO:0000313" key="2">
    <source>
        <dbReference type="EMBL" id="MFD1042843.1"/>
    </source>
</evidence>
<comment type="caution">
    <text evidence="2">The sequence shown here is derived from an EMBL/GenBank/DDBJ whole genome shotgun (WGS) entry which is preliminary data.</text>
</comment>